<accession>E8V8J7</accession>
<organism evidence="2 3">
    <name type="scientific">Terriglobus saanensis (strain ATCC BAA-1853 / DSM 23119 / SP1PR4)</name>
    <dbReference type="NCBI Taxonomy" id="401053"/>
    <lineage>
        <taxon>Bacteria</taxon>
        <taxon>Pseudomonadati</taxon>
        <taxon>Acidobacteriota</taxon>
        <taxon>Terriglobia</taxon>
        <taxon>Terriglobales</taxon>
        <taxon>Acidobacteriaceae</taxon>
        <taxon>Terriglobus</taxon>
    </lineage>
</organism>
<dbReference type="EMBL" id="CP002467">
    <property type="protein sequence ID" value="ADV82976.1"/>
    <property type="molecule type" value="Genomic_DNA"/>
</dbReference>
<dbReference type="Pfam" id="PF14052">
    <property type="entry name" value="Caps_assemb_Wzi"/>
    <property type="match status" value="1"/>
</dbReference>
<evidence type="ECO:0000313" key="3">
    <source>
        <dbReference type="Proteomes" id="UP000006844"/>
    </source>
</evidence>
<dbReference type="Gene3D" id="2.40.160.130">
    <property type="entry name" value="Capsule assembly protein Wzi"/>
    <property type="match status" value="1"/>
</dbReference>
<gene>
    <name evidence="2" type="ordered locus">AciPR4_2174</name>
</gene>
<reference evidence="2 3" key="1">
    <citation type="journal article" date="2012" name="Stand. Genomic Sci.">
        <title>Complete genome sequence of Terriglobus saanensis type strain SP1PR4(T), an Acidobacteria from tundra soil.</title>
        <authorList>
            <person name="Rawat S.R."/>
            <person name="Mannisto M.K."/>
            <person name="Starovoytov V."/>
            <person name="Goodwin L."/>
            <person name="Nolan M."/>
            <person name="Hauser L."/>
            <person name="Land M."/>
            <person name="Davenport K.W."/>
            <person name="Woyke T."/>
            <person name="Haggblom M.M."/>
        </authorList>
    </citation>
    <scope>NUCLEOTIDE SEQUENCE</scope>
    <source>
        <strain evidence="3">ATCC BAA-1853 / DSM 23119 / SP1PR4</strain>
    </source>
</reference>
<keyword evidence="1" id="KW-0732">Signal</keyword>
<evidence type="ECO:0000313" key="2">
    <source>
        <dbReference type="EMBL" id="ADV82976.1"/>
    </source>
</evidence>
<dbReference type="KEGG" id="tsa:AciPR4_2174"/>
<feature type="signal peptide" evidence="1">
    <location>
        <begin position="1"/>
        <end position="21"/>
    </location>
</feature>
<name>E8V8J7_TERSS</name>
<keyword evidence="3" id="KW-1185">Reference proteome</keyword>
<dbReference type="eggNOG" id="COG3170">
    <property type="taxonomic scope" value="Bacteria"/>
</dbReference>
<feature type="chain" id="PRO_5003229338" description="Capsule assembly protein Wzi" evidence="1">
    <location>
        <begin position="22"/>
        <end position="606"/>
    </location>
</feature>
<evidence type="ECO:0000256" key="1">
    <source>
        <dbReference type="SAM" id="SignalP"/>
    </source>
</evidence>
<proteinExistence type="predicted"/>
<evidence type="ECO:0008006" key="4">
    <source>
        <dbReference type="Google" id="ProtNLM"/>
    </source>
</evidence>
<protein>
    <recommendedName>
        <fullName evidence="4">Capsule assembly protein Wzi</fullName>
    </recommendedName>
</protein>
<sequence>MRKFLLLATFLFLFSSAFSVAEEIRPEATAVPASAVAAVDSPGTPQTSSRPIPQQSEVIGSRDAYGEITYADGKLGSTYIPIDSWIYPALLRLHAMGYLDTAFINMRPWTRRSALHMLQRSEIDINGDGNEQAMDILATTLRALQGEIPEKGKPRGYVYGIENGYARAMVNGGTVLRDSYHVGQSYINDYGRPYGEGFNTYNGVSTLAEFGRFSLHVRGEYQHAASAGGYTLAENQALVAPDFYTFNDQLLTVPGLHVGTRDYFRLIDASLSFHILGHEISGGKTDNWLSPARGGSMALSNNAESMYALRINRVEPLHIPLLSRLIGPLRYDISVGSLKGHQFPNSPWMHTEKFSFAPTSNFQFGLTRSVIWGGKGHEPITFHTFLKSFFSFDDVTPAQKATAEDPGARYSFFDFSWRLPFLTHWATLYADTMAHDDVTPPSAPRRAAYRTGVYLSHLPKLPKMDLRVEAVSTDPNTSRSVQGRFNYFEIIQLEGYTNKGFIMGDWIGREAKGGQLWLTYHLSPNESIEFEYRNKKNPKDFIQLGTTQNTFSVTAIKRFYRDLEVTAAVSYEPWKAPFVADGEQHLTTGNIQVKWYPRLHSGAQLP</sequence>
<dbReference type="InterPro" id="IPR026950">
    <property type="entry name" value="Caps_assemb_Wzi"/>
</dbReference>
<dbReference type="Proteomes" id="UP000006844">
    <property type="component" value="Chromosome"/>
</dbReference>
<dbReference type="HOGENOM" id="CLU_419066_0_0_0"/>
<dbReference type="STRING" id="401053.AciPR4_2174"/>
<dbReference type="AlphaFoldDB" id="E8V8J7"/>
<dbReference type="RefSeq" id="WP_013568709.1">
    <property type="nucleotide sequence ID" value="NC_014963.1"/>
</dbReference>
<dbReference type="InterPro" id="IPR038636">
    <property type="entry name" value="Wzi_sf"/>
</dbReference>